<dbReference type="OrthoDB" id="1495855at2"/>
<protein>
    <recommendedName>
        <fullName evidence="3">Transposase</fullName>
    </recommendedName>
</protein>
<name>A0A2U8QU51_9FLAO</name>
<dbReference type="AlphaFoldDB" id="A0A2U8QU51"/>
<evidence type="ECO:0000313" key="2">
    <source>
        <dbReference type="Proteomes" id="UP000245429"/>
    </source>
</evidence>
<reference evidence="1 2" key="1">
    <citation type="submission" date="2018-05" db="EMBL/GenBank/DDBJ databases">
        <title>Flavobacterium sp. MEBiC07310.</title>
        <authorList>
            <person name="Baek K."/>
        </authorList>
    </citation>
    <scope>NUCLEOTIDE SEQUENCE [LARGE SCALE GENOMIC DNA]</scope>
    <source>
        <strain evidence="1 2">MEBiC07310</strain>
    </source>
</reference>
<proteinExistence type="predicted"/>
<evidence type="ECO:0008006" key="3">
    <source>
        <dbReference type="Google" id="ProtNLM"/>
    </source>
</evidence>
<sequence length="88" mass="10393">MKNKKSNEHQVLKVLKDYNAGKSGLELFEKYGVYGTNIFELKHKYKDLGMDILVELVNLNEENSRLKTMYAELCIQHRKLKDLLKEDF</sequence>
<dbReference type="KEGG" id="fse:DI487_05485"/>
<gene>
    <name evidence="1" type="ORF">DI487_05485</name>
</gene>
<keyword evidence="2" id="KW-1185">Reference proteome</keyword>
<organism evidence="1 2">
    <name type="scientific">Flavobacterium sediminis</name>
    <dbReference type="NCBI Taxonomy" id="2201181"/>
    <lineage>
        <taxon>Bacteria</taxon>
        <taxon>Pseudomonadati</taxon>
        <taxon>Bacteroidota</taxon>
        <taxon>Flavobacteriia</taxon>
        <taxon>Flavobacteriales</taxon>
        <taxon>Flavobacteriaceae</taxon>
        <taxon>Flavobacterium</taxon>
    </lineage>
</organism>
<dbReference type="RefSeq" id="WP_050377136.1">
    <property type="nucleotide sequence ID" value="NZ_CP029463.1"/>
</dbReference>
<evidence type="ECO:0000313" key="1">
    <source>
        <dbReference type="EMBL" id="AWM13364.1"/>
    </source>
</evidence>
<dbReference type="EMBL" id="CP029463">
    <property type="protein sequence ID" value="AWM13364.1"/>
    <property type="molecule type" value="Genomic_DNA"/>
</dbReference>
<dbReference type="Proteomes" id="UP000245429">
    <property type="component" value="Chromosome"/>
</dbReference>
<accession>A0A2U8QU51</accession>